<dbReference type="Proteomes" id="UP000618931">
    <property type="component" value="Unassembled WGS sequence"/>
</dbReference>
<organism evidence="1 2">
    <name type="scientific">Hymenobacter ruricola</name>
    <dbReference type="NCBI Taxonomy" id="2791023"/>
    <lineage>
        <taxon>Bacteria</taxon>
        <taxon>Pseudomonadati</taxon>
        <taxon>Bacteroidota</taxon>
        <taxon>Cytophagia</taxon>
        <taxon>Cytophagales</taxon>
        <taxon>Hymenobacteraceae</taxon>
        <taxon>Hymenobacter</taxon>
    </lineage>
</organism>
<reference evidence="1 2" key="1">
    <citation type="submission" date="2020-11" db="EMBL/GenBank/DDBJ databases">
        <authorList>
            <person name="Kim M.K."/>
        </authorList>
    </citation>
    <scope>NUCLEOTIDE SEQUENCE [LARGE SCALE GENOMIC DNA]</scope>
    <source>
        <strain evidence="1 2">BT662</strain>
    </source>
</reference>
<keyword evidence="2" id="KW-1185">Reference proteome</keyword>
<evidence type="ECO:0000313" key="1">
    <source>
        <dbReference type="EMBL" id="MBF9220175.1"/>
    </source>
</evidence>
<dbReference type="RefSeq" id="WP_196291614.1">
    <property type="nucleotide sequence ID" value="NZ_JADQDM010000001.1"/>
</dbReference>
<dbReference type="EMBL" id="JADQDM010000001">
    <property type="protein sequence ID" value="MBF9220175.1"/>
    <property type="molecule type" value="Genomic_DNA"/>
</dbReference>
<sequence>MSRFNPASANQSLDDAINAVKGGLGNAPATSQLDSWLRLLDGEGTGAQGAILTELSNLKNYVHQGDPANISHSLHSVGLLTAKAAETVSDEEIASKLRRLSEALVAASTALPA</sequence>
<comment type="caution">
    <text evidence="1">The sequence shown here is derived from an EMBL/GenBank/DDBJ whole genome shotgun (WGS) entry which is preliminary data.</text>
</comment>
<protein>
    <submittedName>
        <fullName evidence="1">Uncharacterized protein</fullName>
    </submittedName>
</protein>
<accession>A0ABS0HZP9</accession>
<gene>
    <name evidence="1" type="ORF">I2H31_03575</name>
</gene>
<name>A0ABS0HZP9_9BACT</name>
<evidence type="ECO:0000313" key="2">
    <source>
        <dbReference type="Proteomes" id="UP000618931"/>
    </source>
</evidence>
<proteinExistence type="predicted"/>